<dbReference type="Ensembl" id="ENSORLT00015008552.1">
    <property type="protein sequence ID" value="ENSORLP00015024200.1"/>
    <property type="gene ID" value="ENSORLG00015004666.1"/>
</dbReference>
<evidence type="ECO:0000256" key="1">
    <source>
        <dbReference type="ARBA" id="ARBA00002637"/>
    </source>
</evidence>
<dbReference type="Pfam" id="PF00748">
    <property type="entry name" value="Calpain_inhib"/>
    <property type="match status" value="1"/>
</dbReference>
<reference evidence="13" key="3">
    <citation type="submission" date="2025-08" db="UniProtKB">
        <authorList>
            <consortium name="Ensembl"/>
        </authorList>
    </citation>
    <scope>IDENTIFICATION</scope>
    <source>
        <strain evidence="13">HSOK</strain>
    </source>
</reference>
<dbReference type="PANTHER" id="PTHR10077:SF0">
    <property type="entry name" value="CALPASTATIN"/>
    <property type="match status" value="1"/>
</dbReference>
<feature type="region of interest" description="Disordered" evidence="12">
    <location>
        <begin position="46"/>
        <end position="80"/>
    </location>
</feature>
<evidence type="ECO:0000256" key="7">
    <source>
        <dbReference type="ARBA" id="ARBA00022704"/>
    </source>
</evidence>
<dbReference type="Proteomes" id="UP000265200">
    <property type="component" value="Chromosome 5"/>
</dbReference>
<evidence type="ECO:0000256" key="5">
    <source>
        <dbReference type="ARBA" id="ARBA00022553"/>
    </source>
</evidence>
<reference evidence="13 14" key="2">
    <citation type="submission" date="2017-04" db="EMBL/GenBank/DDBJ databases">
        <title>CpG methylation of centromeres and impact of large insertions on vertebrate speciation.</title>
        <authorList>
            <person name="Ichikawa K."/>
            <person name="Yoshimura J."/>
            <person name="Morishita S."/>
        </authorList>
    </citation>
    <scope>NUCLEOTIDE SEQUENCE</scope>
    <source>
        <strain evidence="13 14">HSOK</strain>
    </source>
</reference>
<evidence type="ECO:0000256" key="11">
    <source>
        <dbReference type="ARBA" id="ARBA00033013"/>
    </source>
</evidence>
<evidence type="ECO:0000313" key="14">
    <source>
        <dbReference type="Proteomes" id="UP000265200"/>
    </source>
</evidence>
<proteinExistence type="inferred from homology"/>
<name>A0A3P9IVU3_ORYLA</name>
<comment type="function">
    <text evidence="1">Specific inhibition of calpain (calcium-dependent cysteine protease). Plays a key role in postmortem tenderization of meat and have been proposed to be involved in muscle protein degradation in living tissue.</text>
</comment>
<dbReference type="InterPro" id="IPR026998">
    <property type="entry name" value="Calpastatin"/>
</dbReference>
<keyword evidence="6" id="KW-0646">Protease inhibitor</keyword>
<keyword evidence="4" id="KW-1017">Isopeptide bond</keyword>
<dbReference type="AlphaFoldDB" id="A0A3P9IVU3"/>
<keyword evidence="10" id="KW-0007">Acetylation</keyword>
<evidence type="ECO:0000256" key="6">
    <source>
        <dbReference type="ARBA" id="ARBA00022690"/>
    </source>
</evidence>
<evidence type="ECO:0000256" key="9">
    <source>
        <dbReference type="ARBA" id="ARBA00022843"/>
    </source>
</evidence>
<keyword evidence="5" id="KW-0597">Phosphoprotein</keyword>
<keyword evidence="8" id="KW-0677">Repeat</keyword>
<accession>A0A3P9IVU3</accession>
<reference key="1">
    <citation type="journal article" date="2007" name="Nature">
        <title>The medaka draft genome and insights into vertebrate genome evolution.</title>
        <authorList>
            <person name="Kasahara M."/>
            <person name="Naruse K."/>
            <person name="Sasaki S."/>
            <person name="Nakatani Y."/>
            <person name="Qu W."/>
            <person name="Ahsan B."/>
            <person name="Yamada T."/>
            <person name="Nagayasu Y."/>
            <person name="Doi K."/>
            <person name="Kasai Y."/>
            <person name="Jindo T."/>
            <person name="Kobayashi D."/>
            <person name="Shimada A."/>
            <person name="Toyoda A."/>
            <person name="Kuroki Y."/>
            <person name="Fujiyama A."/>
            <person name="Sasaki T."/>
            <person name="Shimizu A."/>
            <person name="Asakawa S."/>
            <person name="Shimizu N."/>
            <person name="Hashimoto S."/>
            <person name="Yang J."/>
            <person name="Lee Y."/>
            <person name="Matsushima K."/>
            <person name="Sugano S."/>
            <person name="Sakaizumi M."/>
            <person name="Narita T."/>
            <person name="Ohishi K."/>
            <person name="Haga S."/>
            <person name="Ohta F."/>
            <person name="Nomoto H."/>
            <person name="Nogata K."/>
            <person name="Morishita T."/>
            <person name="Endo T."/>
            <person name="Shin-I T."/>
            <person name="Takeda H."/>
            <person name="Morishita S."/>
            <person name="Kohara Y."/>
        </authorList>
    </citation>
    <scope>NUCLEOTIDE SEQUENCE [LARGE SCALE GENOMIC DNA]</scope>
    <source>
        <strain>Hd-rR</strain>
    </source>
</reference>
<dbReference type="InterPro" id="IPR001259">
    <property type="entry name" value="Prot_inh_calpain"/>
</dbReference>
<evidence type="ECO:0000256" key="8">
    <source>
        <dbReference type="ARBA" id="ARBA00022737"/>
    </source>
</evidence>
<keyword evidence="7" id="KW-0789">Thiol protease inhibitor</keyword>
<feature type="region of interest" description="Disordered" evidence="12">
    <location>
        <begin position="1"/>
        <end position="33"/>
    </location>
</feature>
<dbReference type="GO" id="GO:0004869">
    <property type="term" value="F:cysteine-type endopeptidase inhibitor activity"/>
    <property type="evidence" value="ECO:0007669"/>
    <property type="project" value="UniProtKB-KW"/>
</dbReference>
<evidence type="ECO:0000256" key="2">
    <source>
        <dbReference type="ARBA" id="ARBA00009487"/>
    </source>
</evidence>
<organism evidence="13 14">
    <name type="scientific">Oryzias latipes</name>
    <name type="common">Japanese rice fish</name>
    <name type="synonym">Japanese killifish</name>
    <dbReference type="NCBI Taxonomy" id="8090"/>
    <lineage>
        <taxon>Eukaryota</taxon>
        <taxon>Metazoa</taxon>
        <taxon>Chordata</taxon>
        <taxon>Craniata</taxon>
        <taxon>Vertebrata</taxon>
        <taxon>Euteleostomi</taxon>
        <taxon>Actinopterygii</taxon>
        <taxon>Neopterygii</taxon>
        <taxon>Teleostei</taxon>
        <taxon>Neoteleostei</taxon>
        <taxon>Acanthomorphata</taxon>
        <taxon>Ovalentaria</taxon>
        <taxon>Atherinomorphae</taxon>
        <taxon>Beloniformes</taxon>
        <taxon>Adrianichthyidae</taxon>
        <taxon>Oryziinae</taxon>
        <taxon>Oryzias</taxon>
    </lineage>
</organism>
<evidence type="ECO:0000256" key="4">
    <source>
        <dbReference type="ARBA" id="ARBA00022499"/>
    </source>
</evidence>
<evidence type="ECO:0000313" key="13">
    <source>
        <dbReference type="Ensembl" id="ENSORLP00015024200.1"/>
    </source>
</evidence>
<reference evidence="13" key="4">
    <citation type="submission" date="2025-09" db="UniProtKB">
        <authorList>
            <consortium name="Ensembl"/>
        </authorList>
    </citation>
    <scope>IDENTIFICATION</scope>
    <source>
        <strain evidence="13">HSOK</strain>
    </source>
</reference>
<evidence type="ECO:0000256" key="12">
    <source>
        <dbReference type="SAM" id="MobiDB-lite"/>
    </source>
</evidence>
<feature type="compositionally biased region" description="Basic and acidic residues" evidence="12">
    <location>
        <begin position="61"/>
        <end position="70"/>
    </location>
</feature>
<keyword evidence="9" id="KW-0832">Ubl conjugation</keyword>
<sequence length="165" mass="17522">MSGGSPPLDALSALSDTLPVDKPKPESPKIRPEDFVTEKITAEKGVRVGEREDTLPPGYRFNKEDLKKLPAPEPETGDALDILSGDFMTKSAAPTVQAPVVSSSSAPVQVWSTCITALDFLSGDFTSSSVAPSVQAPVAPKDLPAQVHQRTLSDSFCTLLPNLFD</sequence>
<comment type="similarity">
    <text evidence="2">Belongs to the protease inhibitor I27 (calpastatin) family.</text>
</comment>
<feature type="compositionally biased region" description="Basic and acidic residues" evidence="12">
    <location>
        <begin position="19"/>
        <end position="33"/>
    </location>
</feature>
<evidence type="ECO:0000256" key="3">
    <source>
        <dbReference type="ARBA" id="ARBA00017619"/>
    </source>
</evidence>
<protein>
    <recommendedName>
        <fullName evidence="3">Calpastatin</fullName>
    </recommendedName>
    <alternativeName>
        <fullName evidence="11">Calpain inhibitor</fullName>
    </alternativeName>
</protein>
<evidence type="ECO:0000256" key="10">
    <source>
        <dbReference type="ARBA" id="ARBA00022990"/>
    </source>
</evidence>
<dbReference type="PANTHER" id="PTHR10077">
    <property type="entry name" value="CALPASTATIN"/>
    <property type="match status" value="1"/>
</dbReference>